<evidence type="ECO:0000256" key="2">
    <source>
        <dbReference type="ARBA" id="ARBA00022679"/>
    </source>
</evidence>
<dbReference type="InterPro" id="IPR026590">
    <property type="entry name" value="Ssirtuin_cat_dom"/>
</dbReference>
<evidence type="ECO:0000256" key="1">
    <source>
        <dbReference type="ARBA" id="ARBA00012928"/>
    </source>
</evidence>
<dbReference type="PROSITE" id="PS50305">
    <property type="entry name" value="SIRTUIN"/>
    <property type="match status" value="1"/>
</dbReference>
<feature type="binding site" evidence="4">
    <location>
        <position position="170"/>
    </location>
    <ligand>
        <name>Zn(2+)</name>
        <dbReference type="ChEBI" id="CHEBI:29105"/>
    </ligand>
</feature>
<evidence type="ECO:0000256" key="4">
    <source>
        <dbReference type="PROSITE-ProRule" id="PRU00236"/>
    </source>
</evidence>
<dbReference type="GO" id="GO:0070403">
    <property type="term" value="F:NAD+ binding"/>
    <property type="evidence" value="ECO:0007669"/>
    <property type="project" value="InterPro"/>
</dbReference>
<dbReference type="Pfam" id="PF02146">
    <property type="entry name" value="SIR2"/>
    <property type="match status" value="1"/>
</dbReference>
<feature type="binding site" evidence="4">
    <location>
        <position position="167"/>
    </location>
    <ligand>
        <name>Zn(2+)</name>
        <dbReference type="ChEBI" id="CHEBI:29105"/>
    </ligand>
</feature>
<keyword evidence="4" id="KW-0862">Zinc</keyword>
<keyword evidence="7" id="KW-1185">Reference proteome</keyword>
<protein>
    <recommendedName>
        <fullName evidence="1">protein acetyllysine N-acetyltransferase</fullName>
        <ecNumber evidence="1">2.3.1.286</ecNumber>
    </recommendedName>
</protein>
<dbReference type="PANTHER" id="PTHR11085:SF10">
    <property type="entry name" value="NAD-DEPENDENT PROTEIN DEACYLASE SIRTUIN-5, MITOCHONDRIAL-RELATED"/>
    <property type="match status" value="1"/>
</dbReference>
<feature type="binding site" evidence="4">
    <location>
        <position position="219"/>
    </location>
    <ligand>
        <name>Zn(2+)</name>
        <dbReference type="ChEBI" id="CHEBI:29105"/>
    </ligand>
</feature>
<dbReference type="InterPro" id="IPR029035">
    <property type="entry name" value="DHS-like_NAD/FAD-binding_dom"/>
</dbReference>
<keyword evidence="4" id="KW-0479">Metal-binding</keyword>
<keyword evidence="3" id="KW-0520">NAD</keyword>
<dbReference type="SUPFAM" id="SSF52467">
    <property type="entry name" value="DHS-like NAD/FAD-binding domain"/>
    <property type="match status" value="1"/>
</dbReference>
<dbReference type="InterPro" id="IPR026591">
    <property type="entry name" value="Sirtuin_cat_small_dom_sf"/>
</dbReference>
<dbReference type="EMBL" id="CP011542">
    <property type="protein sequence ID" value="AKK04429.1"/>
    <property type="molecule type" value="Genomic_DNA"/>
</dbReference>
<dbReference type="InterPro" id="IPR003000">
    <property type="entry name" value="Sirtuin"/>
</dbReference>
<dbReference type="Gene3D" id="3.30.1600.10">
    <property type="entry name" value="SIR2/SIRT2 'Small Domain"/>
    <property type="match status" value="1"/>
</dbReference>
<dbReference type="Gene3D" id="3.40.50.1220">
    <property type="entry name" value="TPP-binding domain"/>
    <property type="match status" value="1"/>
</dbReference>
<evidence type="ECO:0000313" key="7">
    <source>
        <dbReference type="Proteomes" id="UP000035199"/>
    </source>
</evidence>
<keyword evidence="6" id="KW-0378">Hydrolase</keyword>
<dbReference type="STRING" id="571915.CMUST_00360"/>
<feature type="domain" description="Deacetylase sirtuin-type" evidence="5">
    <location>
        <begin position="38"/>
        <end position="323"/>
    </location>
</feature>
<dbReference type="InterPro" id="IPR050134">
    <property type="entry name" value="NAD-dep_sirtuin_deacylases"/>
</dbReference>
<dbReference type="GO" id="GO:0046872">
    <property type="term" value="F:metal ion binding"/>
    <property type="evidence" value="ECO:0007669"/>
    <property type="project" value="UniProtKB-KW"/>
</dbReference>
<dbReference type="EC" id="2.3.1.286" evidence="1"/>
<reference evidence="7" key="2">
    <citation type="submission" date="2015-05" db="EMBL/GenBank/DDBJ databases">
        <title>Complete genome sequence of Corynebacterium mustelae DSM 45274, isolated from various tissues of a male ferret with lethal sepsis.</title>
        <authorList>
            <person name="Ruckert C."/>
            <person name="Albersmeier A."/>
            <person name="Winkler A."/>
            <person name="Tauch A."/>
        </authorList>
    </citation>
    <scope>NUCLEOTIDE SEQUENCE [LARGE SCALE GENOMIC DNA]</scope>
    <source>
        <strain evidence="7">DSM 45274</strain>
    </source>
</reference>
<keyword evidence="2" id="KW-0808">Transferase</keyword>
<evidence type="ECO:0000259" key="5">
    <source>
        <dbReference type="PROSITE" id="PS50305"/>
    </source>
</evidence>
<organism evidence="6 7">
    <name type="scientific">Corynebacterium mustelae</name>
    <dbReference type="NCBI Taxonomy" id="571915"/>
    <lineage>
        <taxon>Bacteria</taxon>
        <taxon>Bacillati</taxon>
        <taxon>Actinomycetota</taxon>
        <taxon>Actinomycetes</taxon>
        <taxon>Mycobacteriales</taxon>
        <taxon>Corynebacteriaceae</taxon>
        <taxon>Corynebacterium</taxon>
    </lineage>
</organism>
<feature type="binding site" evidence="4">
    <location>
        <position position="225"/>
    </location>
    <ligand>
        <name>Zn(2+)</name>
        <dbReference type="ChEBI" id="CHEBI:29105"/>
    </ligand>
</feature>
<feature type="active site" description="Proton acceptor" evidence="4">
    <location>
        <position position="159"/>
    </location>
</feature>
<dbReference type="KEGG" id="cmv:CMUST_00360"/>
<dbReference type="Proteomes" id="UP000035199">
    <property type="component" value="Chromosome"/>
</dbReference>
<evidence type="ECO:0000256" key="3">
    <source>
        <dbReference type="ARBA" id="ARBA00023027"/>
    </source>
</evidence>
<sequence length="323" mass="35357">MTYFPESPLADQFIDPIHKMAHESALRSIGRVVTETVTPTPPGQALPAIVHQLRSGGVLVLTGAGVSTDSGIPDYRGAQGSLKRHRPMTYQEFRFDPQALKRYWARSFIGWRYIDRAQPNAVHGYIAEWERAGQVVGVVTQNVDGLHQLAGSRNILPLHGDLATVICLDCGQREDRHAFDARMAEINAGFLESITIDPTAINPDGDVALAAEDVERFHCAPCANCGSTVMKPDVVYFGESVPRQRKERLQDLLVDASSVLVLGSSLAVMSGMRIVIDAKKQGKPVSIVNAGPSRADNRMDIVWRSLLRPACEKISEALVGRRP</sequence>
<dbReference type="GO" id="GO:0016787">
    <property type="term" value="F:hydrolase activity"/>
    <property type="evidence" value="ECO:0007669"/>
    <property type="project" value="UniProtKB-KW"/>
</dbReference>
<evidence type="ECO:0000313" key="6">
    <source>
        <dbReference type="EMBL" id="AKK04429.1"/>
    </source>
</evidence>
<proteinExistence type="predicted"/>
<name>A0A0G3GTG7_9CORY</name>
<dbReference type="PATRIC" id="fig|571915.4.peg.74"/>
<dbReference type="AlphaFoldDB" id="A0A0G3GTG7"/>
<gene>
    <name evidence="6" type="primary">cobB1</name>
    <name evidence="6" type="ORF">CMUST_00360</name>
</gene>
<dbReference type="GO" id="GO:0017136">
    <property type="term" value="F:histone deacetylase activity, NAD-dependent"/>
    <property type="evidence" value="ECO:0007669"/>
    <property type="project" value="TreeGrafter"/>
</dbReference>
<reference evidence="6 7" key="1">
    <citation type="journal article" date="2015" name="Genome Announc.">
        <title>Complete Genome Sequence of the Type Strain Corynebacterium mustelae DSM 45274, Isolated from Various Tissues of a Male Ferret with Lethal Sepsis.</title>
        <authorList>
            <person name="Ruckert C."/>
            <person name="Eimer J."/>
            <person name="Winkler A."/>
            <person name="Tauch A."/>
        </authorList>
    </citation>
    <scope>NUCLEOTIDE SEQUENCE [LARGE SCALE GENOMIC DNA]</scope>
    <source>
        <strain evidence="6 7">DSM 45274</strain>
    </source>
</reference>
<dbReference type="PANTHER" id="PTHR11085">
    <property type="entry name" value="NAD-DEPENDENT PROTEIN DEACYLASE SIRTUIN-5, MITOCHONDRIAL-RELATED"/>
    <property type="match status" value="1"/>
</dbReference>
<accession>A0A0G3GTG7</accession>